<dbReference type="EMBL" id="HBFW01011790">
    <property type="protein sequence ID" value="CAD8936545.1"/>
    <property type="molecule type" value="Transcribed_RNA"/>
</dbReference>
<dbReference type="InterPro" id="IPR018247">
    <property type="entry name" value="EF_Hand_1_Ca_BS"/>
</dbReference>
<dbReference type="InterPro" id="IPR002048">
    <property type="entry name" value="EF_hand_dom"/>
</dbReference>
<evidence type="ECO:0000259" key="2">
    <source>
        <dbReference type="PROSITE" id="PS50222"/>
    </source>
</evidence>
<evidence type="ECO:0000313" key="3">
    <source>
        <dbReference type="EMBL" id="CAD8936545.1"/>
    </source>
</evidence>
<sequence length="406" mass="46771">MTVDYDSIPEEELQAMKDCFALFDTNKDGMIDAEELQAGFEEFGQKRRRSSIIRMIDQADKDDNQKVDFEEFVLLMKEAEMDGTVERAMATTKSPEEVDAEQAEKELRKRLNRPNLTRDDINASIYGNLSGVRVSETPELISSKIRMFDEEISQIKEGKKKAFLIAMEKNPDKIDDKHKLMFLRAELFNSKKAAARCCRHWDFLLDIFGPEKAFLPMTQKGALRDDLETLKVPFYNDTGVKDAYGQHMMFIDFRSNDTTKYDYRAICRCVMYVLWNRLEGDEEVQMNGMVVQVFSPQSPRTWNAKISRNVLLYLRYGAPVRLASIHGLHPTRLFKTMFRLARIMAGELGSRIKIFGGSTEEVFAKLKAAGIDKDKVAEKAGGTLVLDREKYLRERLAVEEEEEKKL</sequence>
<dbReference type="Pfam" id="PF13499">
    <property type="entry name" value="EF-hand_7"/>
    <property type="match status" value="1"/>
</dbReference>
<proteinExistence type="predicted"/>
<reference evidence="3" key="1">
    <citation type="submission" date="2021-01" db="EMBL/GenBank/DDBJ databases">
        <authorList>
            <person name="Corre E."/>
            <person name="Pelletier E."/>
            <person name="Niang G."/>
            <person name="Scheremetjew M."/>
            <person name="Finn R."/>
            <person name="Kale V."/>
            <person name="Holt S."/>
            <person name="Cochrane G."/>
            <person name="Meng A."/>
            <person name="Brown T."/>
            <person name="Cohen L."/>
        </authorList>
    </citation>
    <scope>NUCLEOTIDE SEQUENCE</scope>
    <source>
        <strain evidence="3">ECT3854</strain>
    </source>
</reference>
<keyword evidence="1" id="KW-0106">Calcium</keyword>
<feature type="domain" description="EF-hand" evidence="2">
    <location>
        <begin position="47"/>
        <end position="82"/>
    </location>
</feature>
<dbReference type="SMART" id="SM00054">
    <property type="entry name" value="EFh"/>
    <property type="match status" value="2"/>
</dbReference>
<dbReference type="Gene3D" id="3.40.525.10">
    <property type="entry name" value="CRAL-TRIO lipid binding domain"/>
    <property type="match status" value="1"/>
</dbReference>
<dbReference type="GO" id="GO:0016020">
    <property type="term" value="C:membrane"/>
    <property type="evidence" value="ECO:0007669"/>
    <property type="project" value="TreeGrafter"/>
</dbReference>
<evidence type="ECO:0000256" key="1">
    <source>
        <dbReference type="ARBA" id="ARBA00022837"/>
    </source>
</evidence>
<dbReference type="GO" id="GO:1902936">
    <property type="term" value="F:phosphatidylinositol bisphosphate binding"/>
    <property type="evidence" value="ECO:0007669"/>
    <property type="project" value="TreeGrafter"/>
</dbReference>
<name>A0A7S1D302_CYCTE</name>
<dbReference type="InterPro" id="IPR011992">
    <property type="entry name" value="EF-hand-dom_pair"/>
</dbReference>
<organism evidence="3">
    <name type="scientific">Cyclophora tenuis</name>
    <name type="common">Marine diatom</name>
    <dbReference type="NCBI Taxonomy" id="216820"/>
    <lineage>
        <taxon>Eukaryota</taxon>
        <taxon>Sar</taxon>
        <taxon>Stramenopiles</taxon>
        <taxon>Ochrophyta</taxon>
        <taxon>Bacillariophyta</taxon>
        <taxon>Fragilariophyceae</taxon>
        <taxon>Fragilariophycidae</taxon>
        <taxon>Cyclophorales</taxon>
        <taxon>Cyclophoraceae</taxon>
        <taxon>Cyclophora</taxon>
    </lineage>
</organism>
<dbReference type="PROSITE" id="PS50222">
    <property type="entry name" value="EF_HAND_2"/>
    <property type="match status" value="2"/>
</dbReference>
<dbReference type="CDD" id="cd00051">
    <property type="entry name" value="EFh"/>
    <property type="match status" value="1"/>
</dbReference>
<dbReference type="AlphaFoldDB" id="A0A7S1D302"/>
<dbReference type="PANTHER" id="PTHR10174:SF208">
    <property type="entry name" value="CRAL-TRIO DOMAIN-CONTAINING PROTEIN DDB_G0278031"/>
    <property type="match status" value="1"/>
</dbReference>
<dbReference type="SUPFAM" id="SSF52087">
    <property type="entry name" value="CRAL/TRIO domain"/>
    <property type="match status" value="1"/>
</dbReference>
<dbReference type="SUPFAM" id="SSF47473">
    <property type="entry name" value="EF-hand"/>
    <property type="match status" value="1"/>
</dbReference>
<dbReference type="GO" id="GO:0005509">
    <property type="term" value="F:calcium ion binding"/>
    <property type="evidence" value="ECO:0007669"/>
    <property type="project" value="InterPro"/>
</dbReference>
<dbReference type="PANTHER" id="PTHR10174">
    <property type="entry name" value="ALPHA-TOCOPHEROL TRANSFER PROTEIN-RELATED"/>
    <property type="match status" value="1"/>
</dbReference>
<protein>
    <recommendedName>
        <fullName evidence="2">EF-hand domain-containing protein</fullName>
    </recommendedName>
</protein>
<gene>
    <name evidence="3" type="ORF">CTEN0397_LOCUS7591</name>
</gene>
<dbReference type="InterPro" id="IPR036865">
    <property type="entry name" value="CRAL-TRIO_dom_sf"/>
</dbReference>
<feature type="domain" description="EF-hand" evidence="2">
    <location>
        <begin position="11"/>
        <end position="46"/>
    </location>
</feature>
<accession>A0A7S1D302</accession>
<dbReference type="Gene3D" id="1.10.238.10">
    <property type="entry name" value="EF-hand"/>
    <property type="match status" value="1"/>
</dbReference>
<dbReference type="PROSITE" id="PS00018">
    <property type="entry name" value="EF_HAND_1"/>
    <property type="match status" value="2"/>
</dbReference>